<keyword evidence="3" id="KW-0805">Transcription regulation</keyword>
<dbReference type="GO" id="GO:0005674">
    <property type="term" value="C:transcription factor TFIIF complex"/>
    <property type="evidence" value="ECO:0000318"/>
    <property type="project" value="GO_Central"/>
</dbReference>
<dbReference type="VEuPathDB" id="TrichDB:TVAGG3_0999150"/>
<dbReference type="GO" id="GO:0006367">
    <property type="term" value="P:transcription initiation at RNA polymerase II promoter"/>
    <property type="evidence" value="ECO:0000318"/>
    <property type="project" value="GO_Central"/>
</dbReference>
<evidence type="ECO:0000256" key="5">
    <source>
        <dbReference type="ARBA" id="ARBA00023163"/>
    </source>
</evidence>
<dbReference type="PANTHER" id="PTHR10445">
    <property type="entry name" value="GENERAL TRANSCRIPTION FACTOR IIF SUBUNIT 2"/>
    <property type="match status" value="1"/>
</dbReference>
<dbReference type="VEuPathDB" id="TrichDB:TVAG_198720"/>
<keyword evidence="4" id="KW-0238">DNA-binding</keyword>
<dbReference type="InParanoid" id="A2DDQ7"/>
<dbReference type="SUPFAM" id="SSF46785">
    <property type="entry name" value="Winged helix' DNA-binding domain"/>
    <property type="match status" value="1"/>
</dbReference>
<protein>
    <submittedName>
        <fullName evidence="9">Uncharacterized protein</fullName>
    </submittedName>
</protein>
<keyword evidence="6" id="KW-0539">Nucleus</keyword>
<dbReference type="SUPFAM" id="SSF50916">
    <property type="entry name" value="Rap30/74 interaction domains"/>
    <property type="match status" value="1"/>
</dbReference>
<name>A2DDQ7_TRIV3</name>
<evidence type="ECO:0000313" key="9">
    <source>
        <dbReference type="EMBL" id="EAY21433.1"/>
    </source>
</evidence>
<dbReference type="STRING" id="5722.A2DDQ7"/>
<evidence type="ECO:0000256" key="6">
    <source>
        <dbReference type="ARBA" id="ARBA00023242"/>
    </source>
</evidence>
<organism evidence="9 10">
    <name type="scientific">Trichomonas vaginalis (strain ATCC PRA-98 / G3)</name>
    <dbReference type="NCBI Taxonomy" id="412133"/>
    <lineage>
        <taxon>Eukaryota</taxon>
        <taxon>Metamonada</taxon>
        <taxon>Parabasalia</taxon>
        <taxon>Trichomonadida</taxon>
        <taxon>Trichomonadidae</taxon>
        <taxon>Trichomonas</taxon>
    </lineage>
</organism>
<dbReference type="Proteomes" id="UP000001542">
    <property type="component" value="Unassembled WGS sequence"/>
</dbReference>
<dbReference type="InterPro" id="IPR011039">
    <property type="entry name" value="TFIIF_interaction"/>
</dbReference>
<dbReference type="Pfam" id="PF17683">
    <property type="entry name" value="TFIIF_beta_N"/>
    <property type="match status" value="1"/>
</dbReference>
<evidence type="ECO:0000256" key="1">
    <source>
        <dbReference type="ARBA" id="ARBA00004123"/>
    </source>
</evidence>
<keyword evidence="10" id="KW-1185">Reference proteome</keyword>
<dbReference type="InterPro" id="IPR003196">
    <property type="entry name" value="TFIIF_beta"/>
</dbReference>
<dbReference type="GO" id="GO:0003677">
    <property type="term" value="F:DNA binding"/>
    <property type="evidence" value="ECO:0007669"/>
    <property type="project" value="UniProtKB-KW"/>
</dbReference>
<evidence type="ECO:0000259" key="8">
    <source>
        <dbReference type="Pfam" id="PF17683"/>
    </source>
</evidence>
<evidence type="ECO:0000259" key="7">
    <source>
        <dbReference type="Pfam" id="PF02270"/>
    </source>
</evidence>
<evidence type="ECO:0000256" key="2">
    <source>
        <dbReference type="ARBA" id="ARBA00009543"/>
    </source>
</evidence>
<evidence type="ECO:0000313" key="10">
    <source>
        <dbReference type="Proteomes" id="UP000001542"/>
    </source>
</evidence>
<dbReference type="Pfam" id="PF02270">
    <property type="entry name" value="TFIIF_beta"/>
    <property type="match status" value="1"/>
</dbReference>
<dbReference type="InterPro" id="IPR040504">
    <property type="entry name" value="TFIIF_beta_N"/>
</dbReference>
<reference evidence="9" key="2">
    <citation type="journal article" date="2007" name="Science">
        <title>Draft genome sequence of the sexually transmitted pathogen Trichomonas vaginalis.</title>
        <authorList>
            <person name="Carlton J.M."/>
            <person name="Hirt R.P."/>
            <person name="Silva J.C."/>
            <person name="Delcher A.L."/>
            <person name="Schatz M."/>
            <person name="Zhao Q."/>
            <person name="Wortman J.R."/>
            <person name="Bidwell S.L."/>
            <person name="Alsmark U.C.M."/>
            <person name="Besteiro S."/>
            <person name="Sicheritz-Ponten T."/>
            <person name="Noel C.J."/>
            <person name="Dacks J.B."/>
            <person name="Foster P.G."/>
            <person name="Simillion C."/>
            <person name="Van de Peer Y."/>
            <person name="Miranda-Saavedra D."/>
            <person name="Barton G.J."/>
            <person name="Westrop G.D."/>
            <person name="Mueller S."/>
            <person name="Dessi D."/>
            <person name="Fiori P.L."/>
            <person name="Ren Q."/>
            <person name="Paulsen I."/>
            <person name="Zhang H."/>
            <person name="Bastida-Corcuera F.D."/>
            <person name="Simoes-Barbosa A."/>
            <person name="Brown M.T."/>
            <person name="Hayes R.D."/>
            <person name="Mukherjee M."/>
            <person name="Okumura C.Y."/>
            <person name="Schneider R."/>
            <person name="Smith A.J."/>
            <person name="Vanacova S."/>
            <person name="Villalvazo M."/>
            <person name="Haas B.J."/>
            <person name="Pertea M."/>
            <person name="Feldblyum T.V."/>
            <person name="Utterback T.R."/>
            <person name="Shu C.L."/>
            <person name="Osoegawa K."/>
            <person name="de Jong P.J."/>
            <person name="Hrdy I."/>
            <person name="Horvathova L."/>
            <person name="Zubacova Z."/>
            <person name="Dolezal P."/>
            <person name="Malik S.B."/>
            <person name="Logsdon J.M. Jr."/>
            <person name="Henze K."/>
            <person name="Gupta A."/>
            <person name="Wang C.C."/>
            <person name="Dunne R.L."/>
            <person name="Upcroft J.A."/>
            <person name="Upcroft P."/>
            <person name="White O."/>
            <person name="Salzberg S.L."/>
            <person name="Tang P."/>
            <person name="Chiu C.-H."/>
            <person name="Lee Y.-S."/>
            <person name="Embley T.M."/>
            <person name="Coombs G.H."/>
            <person name="Mottram J.C."/>
            <person name="Tachezy J."/>
            <person name="Fraser-Liggett C.M."/>
            <person name="Johnson P.J."/>
        </authorList>
    </citation>
    <scope>NUCLEOTIDE SEQUENCE [LARGE SCALE GENOMIC DNA]</scope>
    <source>
        <strain evidence="9">G3</strain>
    </source>
</reference>
<dbReference type="InterPro" id="IPR036388">
    <property type="entry name" value="WH-like_DNA-bd_sf"/>
</dbReference>
<reference evidence="9" key="1">
    <citation type="submission" date="2006-10" db="EMBL/GenBank/DDBJ databases">
        <authorList>
            <person name="Amadeo P."/>
            <person name="Zhao Q."/>
            <person name="Wortman J."/>
            <person name="Fraser-Liggett C."/>
            <person name="Carlton J."/>
        </authorList>
    </citation>
    <scope>NUCLEOTIDE SEQUENCE</scope>
    <source>
        <strain evidence="9">G3</strain>
    </source>
</reference>
<dbReference type="KEGG" id="tva:5466982"/>
<evidence type="ECO:0000256" key="4">
    <source>
        <dbReference type="ARBA" id="ARBA00023125"/>
    </source>
</evidence>
<dbReference type="RefSeq" id="XP_001582419.1">
    <property type="nucleotide sequence ID" value="XM_001582369.1"/>
</dbReference>
<evidence type="ECO:0000256" key="3">
    <source>
        <dbReference type="ARBA" id="ARBA00023015"/>
    </source>
</evidence>
<gene>
    <name evidence="9" type="ORF">TVAG_198720</name>
</gene>
<dbReference type="EMBL" id="DS113190">
    <property type="protein sequence ID" value="EAY21433.1"/>
    <property type="molecule type" value="Genomic_DNA"/>
</dbReference>
<dbReference type="AlphaFoldDB" id="A2DDQ7"/>
<dbReference type="SMR" id="A2DDQ7"/>
<sequence>MYVKKEDIPKPITEAPQYSILDTTKSNEPAYLVRIPEFIYETFKATNQSGQIGTITINHMPGGKEEFVIQLTNGLPYTVPVEMLPSNYRVEMDKQSRLTSQYLFTSTTETGYVRIAGKISNTGHLLSDEKDKFRNCSSYKQDIARNEKKEKKKSKIVEPSSEAKIEARHVATNKRETKEKNMRLSVDDLRARIFEQFKRSDEWSIQDLVKVIQQDQGYIADVIRNIANYDSTTKTYRLKDAYKNL</sequence>
<comment type="similarity">
    <text evidence="2">Belongs to the TFIIF beta subunit family.</text>
</comment>
<dbReference type="OMA" id="TITINHM"/>
<keyword evidence="5" id="KW-0804">Transcription</keyword>
<dbReference type="InterPro" id="IPR040450">
    <property type="entry name" value="TFIIF_beta_HTH"/>
</dbReference>
<feature type="domain" description="TFIIF beta subunit N-terminal" evidence="8">
    <location>
        <begin position="28"/>
        <end position="155"/>
    </location>
</feature>
<proteinExistence type="inferred from homology"/>
<comment type="subcellular location">
    <subcellularLocation>
        <location evidence="1">Nucleus</location>
    </subcellularLocation>
</comment>
<feature type="domain" description="TFIIF beta subunit HTH" evidence="7">
    <location>
        <begin position="183"/>
        <end position="243"/>
    </location>
</feature>
<dbReference type="PANTHER" id="PTHR10445:SF0">
    <property type="entry name" value="GENERAL TRANSCRIPTION FACTOR IIF SUBUNIT 2"/>
    <property type="match status" value="1"/>
</dbReference>
<dbReference type="InterPro" id="IPR036390">
    <property type="entry name" value="WH_DNA-bd_sf"/>
</dbReference>
<accession>A2DDQ7</accession>
<dbReference type="Gene3D" id="1.10.10.10">
    <property type="entry name" value="Winged helix-like DNA-binding domain superfamily/Winged helix DNA-binding domain"/>
    <property type="match status" value="1"/>
</dbReference>